<organism evidence="1 2">
    <name type="scientific">Stylosanthes scabra</name>
    <dbReference type="NCBI Taxonomy" id="79078"/>
    <lineage>
        <taxon>Eukaryota</taxon>
        <taxon>Viridiplantae</taxon>
        <taxon>Streptophyta</taxon>
        <taxon>Embryophyta</taxon>
        <taxon>Tracheophyta</taxon>
        <taxon>Spermatophyta</taxon>
        <taxon>Magnoliopsida</taxon>
        <taxon>eudicotyledons</taxon>
        <taxon>Gunneridae</taxon>
        <taxon>Pentapetalae</taxon>
        <taxon>rosids</taxon>
        <taxon>fabids</taxon>
        <taxon>Fabales</taxon>
        <taxon>Fabaceae</taxon>
        <taxon>Papilionoideae</taxon>
        <taxon>50 kb inversion clade</taxon>
        <taxon>dalbergioids sensu lato</taxon>
        <taxon>Dalbergieae</taxon>
        <taxon>Pterocarpus clade</taxon>
        <taxon>Stylosanthes</taxon>
    </lineage>
</organism>
<name>A0ABU6UII1_9FABA</name>
<evidence type="ECO:0000313" key="1">
    <source>
        <dbReference type="EMBL" id="MED6160145.1"/>
    </source>
</evidence>
<dbReference type="Proteomes" id="UP001341840">
    <property type="component" value="Unassembled WGS sequence"/>
</dbReference>
<gene>
    <name evidence="1" type="ORF">PIB30_048625</name>
</gene>
<dbReference type="EMBL" id="JASCZI010121149">
    <property type="protein sequence ID" value="MED6160145.1"/>
    <property type="molecule type" value="Genomic_DNA"/>
</dbReference>
<sequence>MSSQSGAAFKENNLLEDKHYHEDLCVVLKLHWTHMLPAVDNHCPWKAKCLSLQISFKLGPNFIREVILAVLDMGLHDEAEAVIFMPDSKDGISRAKLSLDINFDTSDNHQTSYKAFVRTHGVQRVQLNGHVSVVSTEGLTGITCLKMGCQIDNK</sequence>
<evidence type="ECO:0000313" key="2">
    <source>
        <dbReference type="Proteomes" id="UP001341840"/>
    </source>
</evidence>
<proteinExistence type="predicted"/>
<protein>
    <submittedName>
        <fullName evidence="1">Uncharacterized protein</fullName>
    </submittedName>
</protein>
<keyword evidence="2" id="KW-1185">Reference proteome</keyword>
<accession>A0ABU6UII1</accession>
<comment type="caution">
    <text evidence="1">The sequence shown here is derived from an EMBL/GenBank/DDBJ whole genome shotgun (WGS) entry which is preliminary data.</text>
</comment>
<reference evidence="1 2" key="1">
    <citation type="journal article" date="2023" name="Plants (Basel)">
        <title>Bridging the Gap: Combining Genomics and Transcriptomics Approaches to Understand Stylosanthes scabra, an Orphan Legume from the Brazilian Caatinga.</title>
        <authorList>
            <person name="Ferreira-Neto J.R.C."/>
            <person name="da Silva M.D."/>
            <person name="Binneck E."/>
            <person name="de Melo N.F."/>
            <person name="da Silva R.H."/>
            <person name="de Melo A.L.T.M."/>
            <person name="Pandolfi V."/>
            <person name="Bustamante F.O."/>
            <person name="Brasileiro-Vidal A.C."/>
            <person name="Benko-Iseppon A.M."/>
        </authorList>
    </citation>
    <scope>NUCLEOTIDE SEQUENCE [LARGE SCALE GENOMIC DNA]</scope>
    <source>
        <tissue evidence="1">Leaves</tissue>
    </source>
</reference>